<organism evidence="1 2">
    <name type="scientific">Marinobacterium lutimaris</name>
    <dbReference type="NCBI Taxonomy" id="568106"/>
    <lineage>
        <taxon>Bacteria</taxon>
        <taxon>Pseudomonadati</taxon>
        <taxon>Pseudomonadota</taxon>
        <taxon>Gammaproteobacteria</taxon>
        <taxon>Oceanospirillales</taxon>
        <taxon>Oceanospirillaceae</taxon>
        <taxon>Marinobacterium</taxon>
    </lineage>
</organism>
<sequence>MGMIKLTPEEALVQRARISLCEECDLTPRRRCPDCGCFMDLKTRIMGAKCPRGEWVAMSKTEVIEFAYSTAVALETD</sequence>
<name>A0A1H5XRV7_9GAMM</name>
<dbReference type="Proteomes" id="UP000236745">
    <property type="component" value="Unassembled WGS sequence"/>
</dbReference>
<protein>
    <submittedName>
        <fullName evidence="1">Uncharacterized protein</fullName>
    </submittedName>
</protein>
<evidence type="ECO:0000313" key="1">
    <source>
        <dbReference type="EMBL" id="SEG14519.1"/>
    </source>
</evidence>
<evidence type="ECO:0000313" key="2">
    <source>
        <dbReference type="Proteomes" id="UP000236745"/>
    </source>
</evidence>
<dbReference type="EMBL" id="FNVQ01000001">
    <property type="protein sequence ID" value="SEG14519.1"/>
    <property type="molecule type" value="Genomic_DNA"/>
</dbReference>
<dbReference type="OrthoDB" id="7061841at2"/>
<dbReference type="RefSeq" id="WP_104002385.1">
    <property type="nucleotide sequence ID" value="NZ_FNVQ01000001.1"/>
</dbReference>
<gene>
    <name evidence="1" type="ORF">SAMN05444390_1011484</name>
</gene>
<proteinExistence type="predicted"/>
<keyword evidence="2" id="KW-1185">Reference proteome</keyword>
<reference evidence="1 2" key="1">
    <citation type="submission" date="2016-10" db="EMBL/GenBank/DDBJ databases">
        <authorList>
            <person name="de Groot N.N."/>
        </authorList>
    </citation>
    <scope>NUCLEOTIDE SEQUENCE [LARGE SCALE GENOMIC DNA]</scope>
    <source>
        <strain evidence="1 2">DSM 22012</strain>
    </source>
</reference>
<accession>A0A1H5XRV7</accession>
<dbReference type="AlphaFoldDB" id="A0A1H5XRV7"/>